<dbReference type="GO" id="GO:0043565">
    <property type="term" value="F:sequence-specific DNA binding"/>
    <property type="evidence" value="ECO:0007669"/>
    <property type="project" value="InterPro"/>
</dbReference>
<keyword evidence="2" id="KW-0804">Transcription</keyword>
<dbReference type="PANTHER" id="PTHR43130:SF3">
    <property type="entry name" value="HTH-TYPE TRANSCRIPTIONAL REGULATOR RV1931C"/>
    <property type="match status" value="1"/>
</dbReference>
<dbReference type="PANTHER" id="PTHR43130">
    <property type="entry name" value="ARAC-FAMILY TRANSCRIPTIONAL REGULATOR"/>
    <property type="match status" value="1"/>
</dbReference>
<evidence type="ECO:0000259" key="3">
    <source>
        <dbReference type="PROSITE" id="PS01124"/>
    </source>
</evidence>
<evidence type="ECO:0000313" key="4">
    <source>
        <dbReference type="EMBL" id="CBH95743.1"/>
    </source>
</evidence>
<dbReference type="InterPro" id="IPR018060">
    <property type="entry name" value="HTH_AraC"/>
</dbReference>
<dbReference type="InterPro" id="IPR029062">
    <property type="entry name" value="Class_I_gatase-like"/>
</dbReference>
<dbReference type="PROSITE" id="PS01124">
    <property type="entry name" value="HTH_ARAC_FAMILY_2"/>
    <property type="match status" value="1"/>
</dbReference>
<dbReference type="Gene3D" id="1.10.10.60">
    <property type="entry name" value="Homeodomain-like"/>
    <property type="match status" value="1"/>
</dbReference>
<organism evidence="4">
    <name type="scientific">mine drainage metagenome</name>
    <dbReference type="NCBI Taxonomy" id="410659"/>
    <lineage>
        <taxon>unclassified sequences</taxon>
        <taxon>metagenomes</taxon>
        <taxon>ecological metagenomes</taxon>
    </lineage>
</organism>
<dbReference type="GO" id="GO:0003700">
    <property type="term" value="F:DNA-binding transcription factor activity"/>
    <property type="evidence" value="ECO:0007669"/>
    <property type="project" value="InterPro"/>
</dbReference>
<dbReference type="SMART" id="SM00342">
    <property type="entry name" value="HTH_ARAC"/>
    <property type="match status" value="1"/>
</dbReference>
<accession>E6PLE2</accession>
<dbReference type="SUPFAM" id="SSF52317">
    <property type="entry name" value="Class I glutamine amidotransferase-like"/>
    <property type="match status" value="1"/>
</dbReference>
<dbReference type="SUPFAM" id="SSF46689">
    <property type="entry name" value="Homeodomain-like"/>
    <property type="match status" value="1"/>
</dbReference>
<dbReference type="InterPro" id="IPR009057">
    <property type="entry name" value="Homeodomain-like_sf"/>
</dbReference>
<dbReference type="InterPro" id="IPR052158">
    <property type="entry name" value="INH-QAR"/>
</dbReference>
<reference evidence="4" key="1">
    <citation type="submission" date="2009-10" db="EMBL/GenBank/DDBJ databases">
        <title>Diversity of trophic interactions inside an arsenic-rich microbial ecosystem.</title>
        <authorList>
            <person name="Bertin P.N."/>
            <person name="Heinrich-Salmeron A."/>
            <person name="Pelletier E."/>
            <person name="Goulhen-Chollet F."/>
            <person name="Arsene-Ploetze F."/>
            <person name="Gallien S."/>
            <person name="Calteau A."/>
            <person name="Vallenet D."/>
            <person name="Casiot C."/>
            <person name="Chane-Woon-Ming B."/>
            <person name="Giloteaux L."/>
            <person name="Barakat M."/>
            <person name="Bonnefoy V."/>
            <person name="Bruneel O."/>
            <person name="Chandler M."/>
            <person name="Cleiss J."/>
            <person name="Duran R."/>
            <person name="Elbaz-Poulichet F."/>
            <person name="Fonknechten N."/>
            <person name="Lauga B."/>
            <person name="Mornico D."/>
            <person name="Ortet P."/>
            <person name="Schaeffer C."/>
            <person name="Siguier P."/>
            <person name="Alexander Thil Smith A."/>
            <person name="Van Dorsselaer A."/>
            <person name="Weissenbach J."/>
            <person name="Medigue C."/>
            <person name="Le Paslier D."/>
        </authorList>
    </citation>
    <scope>NUCLEOTIDE SEQUENCE</scope>
</reference>
<proteinExistence type="predicted"/>
<evidence type="ECO:0000256" key="2">
    <source>
        <dbReference type="ARBA" id="ARBA00023163"/>
    </source>
</evidence>
<dbReference type="EMBL" id="CABM01000011">
    <property type="protein sequence ID" value="CBH95743.1"/>
    <property type="molecule type" value="Genomic_DNA"/>
</dbReference>
<dbReference type="AlphaFoldDB" id="E6PLE2"/>
<feature type="domain" description="HTH araC/xylS-type" evidence="3">
    <location>
        <begin position="231"/>
        <end position="316"/>
    </location>
</feature>
<protein>
    <submittedName>
        <fullName evidence="4">Transcriptional regulator, AraC family</fullName>
    </submittedName>
</protein>
<keyword evidence="1" id="KW-0805">Transcription regulation</keyword>
<name>E6PLE2_9ZZZZ</name>
<dbReference type="Gene3D" id="3.40.50.880">
    <property type="match status" value="1"/>
</dbReference>
<comment type="caution">
    <text evidence="4">The sequence shown here is derived from an EMBL/GenBank/DDBJ whole genome shotgun (WGS) entry which is preliminary data.</text>
</comment>
<gene>
    <name evidence="4" type="ORF">CARN2_2010</name>
</gene>
<dbReference type="Pfam" id="PF12833">
    <property type="entry name" value="HTH_18"/>
    <property type="match status" value="1"/>
</dbReference>
<sequence>MTAPIRVLFVMLPNSLALDWAGPAEALRTANQVLLGLRQPLGFQLEFIGPVSDPISSVGLGLRDVKPLPDLSVVDGAPPVWVVLLGQPGTTIDIRSAHSRATLHWLRRLRLQPSRLELVCICAGSVLAAHAGLLAGAEATTHHHHLAELQAAAPDCHVLSNRVFISSGAICSSAGVTTGIDLMLHRIAGVCGPVVAAKVAESMVVALRRGPSDPELSPFLSHRGHLHPALHRVQDAICQQPQAAWSVADMARVACASPRHLSRIFAEQAGIAPLQYLRRIRITTAEAALKAGASVGRAAELAGFSSDTQLRRAWRQLGPRGLSPSAVRD</sequence>
<evidence type="ECO:0000256" key="1">
    <source>
        <dbReference type="ARBA" id="ARBA00023015"/>
    </source>
</evidence>